<dbReference type="EMBL" id="MCBQ01017762">
    <property type="protein sequence ID" value="RKF59102.1"/>
    <property type="molecule type" value="Genomic_DNA"/>
</dbReference>
<name>A0A420HNU4_9PEZI</name>
<protein>
    <recommendedName>
        <fullName evidence="4">Integrase and RNaseH domain-containing protein</fullName>
    </recommendedName>
</protein>
<feature type="compositionally biased region" description="Polar residues" evidence="1">
    <location>
        <begin position="180"/>
        <end position="196"/>
    </location>
</feature>
<sequence length="356" mass="40899">MSIVFFGKTYQFAYSANFGSIKGKDFTFNDSDSEKEQTQCFEVTRALTKELATFIKAQYEDLKSEELLLDYELWATYTEIFKPVRFEQWIKLNISNRGKLSQLRSKLRNRGFWVDNEAKQDTALFNCAQERIRGQLSSNEIDLIKESGGTPTFGMLLQVKKSQSRAQTYDQIDSNEKKLPQSQSSSESKRLQQSTKNSYANILQSHPPLCNSFAAICSAMTNHFEGPESKVNAVNKWNSLKLLTRKSSDPQKTTAENFEAFVSELRKLQYKLPSDFLTEQFLHMKLMTACREVPACVLACYRPASDLPTFINDLRNSICTKETSATTSELFYADRRFRSSNEHRSRNDPPRDIRGK</sequence>
<evidence type="ECO:0008006" key="4">
    <source>
        <dbReference type="Google" id="ProtNLM"/>
    </source>
</evidence>
<gene>
    <name evidence="2" type="ORF">GcM3_177012</name>
</gene>
<accession>A0A420HNU4</accession>
<keyword evidence="3" id="KW-1185">Reference proteome</keyword>
<feature type="region of interest" description="Disordered" evidence="1">
    <location>
        <begin position="173"/>
        <end position="196"/>
    </location>
</feature>
<dbReference type="AlphaFoldDB" id="A0A420HNU4"/>
<dbReference type="Proteomes" id="UP000283383">
    <property type="component" value="Unassembled WGS sequence"/>
</dbReference>
<evidence type="ECO:0000313" key="3">
    <source>
        <dbReference type="Proteomes" id="UP000283383"/>
    </source>
</evidence>
<evidence type="ECO:0000313" key="2">
    <source>
        <dbReference type="EMBL" id="RKF59102.1"/>
    </source>
</evidence>
<proteinExistence type="predicted"/>
<evidence type="ECO:0000256" key="1">
    <source>
        <dbReference type="SAM" id="MobiDB-lite"/>
    </source>
</evidence>
<reference evidence="2 3" key="1">
    <citation type="journal article" date="2018" name="BMC Genomics">
        <title>Comparative genome analyses reveal sequence features reflecting distinct modes of host-adaptation between dicot and monocot powdery mildew.</title>
        <authorList>
            <person name="Wu Y."/>
            <person name="Ma X."/>
            <person name="Pan Z."/>
            <person name="Kale S.D."/>
            <person name="Song Y."/>
            <person name="King H."/>
            <person name="Zhang Q."/>
            <person name="Presley C."/>
            <person name="Deng X."/>
            <person name="Wei C.I."/>
            <person name="Xiao S."/>
        </authorList>
    </citation>
    <scope>NUCLEOTIDE SEQUENCE [LARGE SCALE GENOMIC DNA]</scope>
    <source>
        <strain evidence="2">UMSG3</strain>
    </source>
</reference>
<comment type="caution">
    <text evidence="2">The sequence shown here is derived from an EMBL/GenBank/DDBJ whole genome shotgun (WGS) entry which is preliminary data.</text>
</comment>
<organism evidence="2 3">
    <name type="scientific">Golovinomyces cichoracearum</name>
    <dbReference type="NCBI Taxonomy" id="62708"/>
    <lineage>
        <taxon>Eukaryota</taxon>
        <taxon>Fungi</taxon>
        <taxon>Dikarya</taxon>
        <taxon>Ascomycota</taxon>
        <taxon>Pezizomycotina</taxon>
        <taxon>Leotiomycetes</taxon>
        <taxon>Erysiphales</taxon>
        <taxon>Erysiphaceae</taxon>
        <taxon>Golovinomyces</taxon>
    </lineage>
</organism>